<evidence type="ECO:0000259" key="11">
    <source>
        <dbReference type="SMART" id="SM00841"/>
    </source>
</evidence>
<feature type="domain" description="Elongation factor P C-terminal" evidence="11">
    <location>
        <begin position="129"/>
        <end position="184"/>
    </location>
</feature>
<keyword evidence="6 8" id="KW-0648">Protein biosynthesis</keyword>
<evidence type="ECO:0000313" key="14">
    <source>
        <dbReference type="Proteomes" id="UP000217065"/>
    </source>
</evidence>
<sequence length="186" mass="20759">MISVNDFKTGLTIVFDGNLYRVIEFQHVKPGKGAAFVRSKLRNLRTGSVNERTFRAGEKVEKAQIDTRKMQYLYANGDQHVFMDTDTYDQVELPESSIEYELKFLKENMELSIIQYQGETLGVELPNTVELEVIETEPGIKGDTSGGGSKTAKLETGVVVTVPLFINVGDRLIINTSEGSYVSRAQ</sequence>
<comment type="function">
    <text evidence="7 8">Involved in peptide bond synthesis. Stimulates efficient translation and peptide-bond synthesis on native or reconstituted 70S ribosomes in vitro. Probably functions indirectly by altering the affinity of the ribosome for aminoacyl-tRNA, thus increasing their reactivity as acceptors for peptidyl transferase.</text>
</comment>
<keyword evidence="4 8" id="KW-0963">Cytoplasm</keyword>
<evidence type="ECO:0000256" key="7">
    <source>
        <dbReference type="ARBA" id="ARBA00025469"/>
    </source>
</evidence>
<reference evidence="13 14" key="1">
    <citation type="submission" date="2017-07" db="EMBL/GenBank/DDBJ databases">
        <title>Tetzosporium hominis gen.nov. sp.nov.</title>
        <authorList>
            <person name="Tetz G."/>
            <person name="Tetz V."/>
        </authorList>
    </citation>
    <scope>NUCLEOTIDE SEQUENCE [LARGE SCALE GENOMIC DNA]</scope>
    <source>
        <strain evidence="13 14">VT-49</strain>
    </source>
</reference>
<dbReference type="InterPro" id="IPR008991">
    <property type="entry name" value="Translation_prot_SH3-like_sf"/>
</dbReference>
<dbReference type="Gene3D" id="2.40.50.140">
    <property type="entry name" value="Nucleic acid-binding proteins"/>
    <property type="match status" value="2"/>
</dbReference>
<dbReference type="PANTHER" id="PTHR30053:SF12">
    <property type="entry name" value="ELONGATION FACTOR P (EF-P) FAMILY PROTEIN"/>
    <property type="match status" value="1"/>
</dbReference>
<dbReference type="NCBIfam" id="TIGR00038">
    <property type="entry name" value="efp"/>
    <property type="match status" value="1"/>
</dbReference>
<gene>
    <name evidence="8 13" type="primary">efp</name>
    <name evidence="13" type="ORF">CF394_04525</name>
</gene>
<dbReference type="SUPFAM" id="SSF50249">
    <property type="entry name" value="Nucleic acid-binding proteins"/>
    <property type="match status" value="2"/>
</dbReference>
<evidence type="ECO:0000256" key="10">
    <source>
        <dbReference type="RuleBase" id="RU004389"/>
    </source>
</evidence>
<evidence type="ECO:0000256" key="9">
    <source>
        <dbReference type="NCBIfam" id="TIGR00038"/>
    </source>
</evidence>
<dbReference type="HAMAP" id="MF_00141">
    <property type="entry name" value="EF_P"/>
    <property type="match status" value="1"/>
</dbReference>
<dbReference type="PROSITE" id="PS01275">
    <property type="entry name" value="EFP"/>
    <property type="match status" value="1"/>
</dbReference>
<dbReference type="SMART" id="SM01185">
    <property type="entry name" value="EFP"/>
    <property type="match status" value="1"/>
</dbReference>
<dbReference type="OrthoDB" id="9801844at2"/>
<comment type="subcellular location">
    <subcellularLocation>
        <location evidence="1 8">Cytoplasm</location>
    </subcellularLocation>
</comment>
<dbReference type="AlphaFoldDB" id="A0A264W5F8"/>
<evidence type="ECO:0000259" key="12">
    <source>
        <dbReference type="SMART" id="SM01185"/>
    </source>
</evidence>
<dbReference type="UniPathway" id="UPA00345"/>
<evidence type="ECO:0000256" key="1">
    <source>
        <dbReference type="ARBA" id="ARBA00004496"/>
    </source>
</evidence>
<dbReference type="Pfam" id="PF01132">
    <property type="entry name" value="EFP"/>
    <property type="match status" value="1"/>
</dbReference>
<dbReference type="InterPro" id="IPR013852">
    <property type="entry name" value="Transl_elong_P/YeiP_CS"/>
</dbReference>
<organism evidence="13 14">
    <name type="scientific">Tetzosporium hominis</name>
    <dbReference type="NCBI Taxonomy" id="2020506"/>
    <lineage>
        <taxon>Bacteria</taxon>
        <taxon>Bacillati</taxon>
        <taxon>Bacillota</taxon>
        <taxon>Bacilli</taxon>
        <taxon>Bacillales</taxon>
        <taxon>Caryophanaceae</taxon>
        <taxon>Tetzosporium</taxon>
    </lineage>
</organism>
<comment type="caution">
    <text evidence="13">The sequence shown here is derived from an EMBL/GenBank/DDBJ whole genome shotgun (WGS) entry which is preliminary data.</text>
</comment>
<dbReference type="Proteomes" id="UP000217065">
    <property type="component" value="Unassembled WGS sequence"/>
</dbReference>
<dbReference type="EMBL" id="NOKQ01000187">
    <property type="protein sequence ID" value="OZS78809.1"/>
    <property type="molecule type" value="Genomic_DNA"/>
</dbReference>
<name>A0A264W5F8_9BACL</name>
<dbReference type="GO" id="GO:0043043">
    <property type="term" value="P:peptide biosynthetic process"/>
    <property type="evidence" value="ECO:0007669"/>
    <property type="project" value="InterPro"/>
</dbReference>
<dbReference type="Pfam" id="PF08207">
    <property type="entry name" value="EFP_N"/>
    <property type="match status" value="1"/>
</dbReference>
<feature type="domain" description="Translation elongation factor P/YeiP central" evidence="12">
    <location>
        <begin position="67"/>
        <end position="121"/>
    </location>
</feature>
<dbReference type="Pfam" id="PF09285">
    <property type="entry name" value="Elong-fact-P_C"/>
    <property type="match status" value="1"/>
</dbReference>
<comment type="pathway">
    <text evidence="2 8">Protein biosynthesis; polypeptide chain elongation.</text>
</comment>
<dbReference type="InterPro" id="IPR014722">
    <property type="entry name" value="Rib_uL2_dom2"/>
</dbReference>
<evidence type="ECO:0000256" key="5">
    <source>
        <dbReference type="ARBA" id="ARBA00022768"/>
    </source>
</evidence>
<protein>
    <recommendedName>
        <fullName evidence="8 9">Elongation factor P</fullName>
        <shortName evidence="8">EF-P</shortName>
    </recommendedName>
</protein>
<dbReference type="PIRSF" id="PIRSF005901">
    <property type="entry name" value="EF-P"/>
    <property type="match status" value="1"/>
</dbReference>
<dbReference type="RefSeq" id="WP_094942043.1">
    <property type="nucleotide sequence ID" value="NZ_NOKQ01000187.1"/>
</dbReference>
<evidence type="ECO:0000256" key="6">
    <source>
        <dbReference type="ARBA" id="ARBA00022917"/>
    </source>
</evidence>
<keyword evidence="5 8" id="KW-0251">Elongation factor</keyword>
<dbReference type="InterPro" id="IPR011768">
    <property type="entry name" value="Transl_elongation_fac_P"/>
</dbReference>
<evidence type="ECO:0000256" key="4">
    <source>
        <dbReference type="ARBA" id="ARBA00022490"/>
    </source>
</evidence>
<evidence type="ECO:0000256" key="2">
    <source>
        <dbReference type="ARBA" id="ARBA00004815"/>
    </source>
</evidence>
<proteinExistence type="inferred from homology"/>
<dbReference type="CDD" id="cd05794">
    <property type="entry name" value="S1_EF-P_repeat_2"/>
    <property type="match status" value="1"/>
</dbReference>
<dbReference type="CDD" id="cd04470">
    <property type="entry name" value="S1_EF-P_repeat_1"/>
    <property type="match status" value="1"/>
</dbReference>
<dbReference type="SMART" id="SM00841">
    <property type="entry name" value="Elong-fact-P_C"/>
    <property type="match status" value="1"/>
</dbReference>
<accession>A0A264W5F8</accession>
<dbReference type="PANTHER" id="PTHR30053">
    <property type="entry name" value="ELONGATION FACTOR P"/>
    <property type="match status" value="1"/>
</dbReference>
<dbReference type="InterPro" id="IPR013185">
    <property type="entry name" value="Transl_elong_KOW-like"/>
</dbReference>
<dbReference type="InterPro" id="IPR020599">
    <property type="entry name" value="Transl_elong_fac_P/YeiP"/>
</dbReference>
<comment type="similarity">
    <text evidence="3 8 10">Belongs to the elongation factor P family.</text>
</comment>
<evidence type="ECO:0000313" key="13">
    <source>
        <dbReference type="EMBL" id="OZS78809.1"/>
    </source>
</evidence>
<dbReference type="InterPro" id="IPR015365">
    <property type="entry name" value="Elong-fact-P_C"/>
</dbReference>
<dbReference type="GO" id="GO:0005829">
    <property type="term" value="C:cytosol"/>
    <property type="evidence" value="ECO:0007669"/>
    <property type="project" value="UniProtKB-ARBA"/>
</dbReference>
<dbReference type="GO" id="GO:0003746">
    <property type="term" value="F:translation elongation factor activity"/>
    <property type="evidence" value="ECO:0007669"/>
    <property type="project" value="UniProtKB-UniRule"/>
</dbReference>
<dbReference type="InterPro" id="IPR001059">
    <property type="entry name" value="Transl_elong_P/YeiP_cen"/>
</dbReference>
<dbReference type="FunFam" id="2.30.30.30:FF:000003">
    <property type="entry name" value="Elongation factor P"/>
    <property type="match status" value="1"/>
</dbReference>
<dbReference type="NCBIfam" id="NF001810">
    <property type="entry name" value="PRK00529.1"/>
    <property type="match status" value="1"/>
</dbReference>
<keyword evidence="14" id="KW-1185">Reference proteome</keyword>
<evidence type="ECO:0000256" key="3">
    <source>
        <dbReference type="ARBA" id="ARBA00009479"/>
    </source>
</evidence>
<dbReference type="InterPro" id="IPR012340">
    <property type="entry name" value="NA-bd_OB-fold"/>
</dbReference>
<dbReference type="Gene3D" id="2.30.30.30">
    <property type="match status" value="1"/>
</dbReference>
<dbReference type="SUPFAM" id="SSF50104">
    <property type="entry name" value="Translation proteins SH3-like domain"/>
    <property type="match status" value="1"/>
</dbReference>
<dbReference type="FunFam" id="2.40.50.140:FF:000009">
    <property type="entry name" value="Elongation factor P"/>
    <property type="match status" value="1"/>
</dbReference>
<dbReference type="FunFam" id="2.40.50.140:FF:000004">
    <property type="entry name" value="Elongation factor P"/>
    <property type="match status" value="1"/>
</dbReference>
<evidence type="ECO:0000256" key="8">
    <source>
        <dbReference type="HAMAP-Rule" id="MF_00141"/>
    </source>
</evidence>